<dbReference type="InterPro" id="IPR013737">
    <property type="entry name" value="Bac_rhamnosid_N"/>
</dbReference>
<dbReference type="Gene3D" id="2.60.120.260">
    <property type="entry name" value="Galactose-binding domain-like"/>
    <property type="match status" value="2"/>
</dbReference>
<dbReference type="RefSeq" id="WP_144094507.1">
    <property type="nucleotide sequence ID" value="NZ_CABHMX010000067.1"/>
</dbReference>
<evidence type="ECO:0000259" key="5">
    <source>
        <dbReference type="Pfam" id="PF08531"/>
    </source>
</evidence>
<dbReference type="PANTHER" id="PTHR33307:SF6">
    <property type="entry name" value="ALPHA-RHAMNOSIDASE (EUROFUNG)-RELATED"/>
    <property type="match status" value="1"/>
</dbReference>
<organism evidence="8 9">
    <name type="scientific">Blautia luti</name>
    <dbReference type="NCBI Taxonomy" id="89014"/>
    <lineage>
        <taxon>Bacteria</taxon>
        <taxon>Bacillati</taxon>
        <taxon>Bacillota</taxon>
        <taxon>Clostridia</taxon>
        <taxon>Lachnospirales</taxon>
        <taxon>Lachnospiraceae</taxon>
        <taxon>Blautia</taxon>
    </lineage>
</organism>
<sequence>MLKINEIRMDYEKEQIGITHIPEFSWTLESDKRNVRQDTWELEIAEDKAFEKKVCKSGRVNSDASAQIIPENVKLESQKKYFVRVKVTANGEETEWAETAFVTGILDNSQWKAVFVSAEEEADKDNSKGTYVRNEFTVKKPVKEAYVSVTALGLYHFYLNGRKVGNDELTPGWTSYRKHLCFQTYEVTDYLKEGKNAAGAVLAAGWYKGKMGFEGLEKSRNHYGENTALLAQMVIRYVDGTEDLFVTDENWSGADAPVVFAEIYDGEIYDGAKEIKGWAEAGCTAGQWKPVRKLDYDFSVLTGQGSGKVSLMEEVKPKNIFETPQGDLVIDFGQNMSALIQVTAAGKKGDVIRLDCFEVLDSKGNVYLDNLRGAKESLQYIFGEDGTITYRPSFTFMGFRYAKIVSFPGEPSLDNFTANAIHTKMERTGFLETSNPDLNQLAHNILWGLKSNFVDVPTDCPQRDERLGWTGDAEIFCRTACFLENTYSFYRKWLRDVEADQTEEGGVAHVVPDIISGNEGDNWLLEQGSHSAAAWADVAVINPWTMYLTFGDKEILKIQYNSMKNWINFMREYSVDYIWNYKLQFGDWVALDAEEGSYFGATPNELTCTAYFAYSTGLFVKAAEVLGCTEDVKEYTDLYNKVVDKFQRTFFDENGEMTAQTQTAHIVALYFELVPEKYKEKTVQGLLRLLKKENDHLVTGFVGTPYFCHALSQNGHVKEAYDLLLKDDFPSWLYQVKMGATTVWEHWDGLKPDGTMWSADMNSFNHYAYGSIGEWLVRVMAGLEVDEKEPGYKHSVIYPRMGGNLDYVKAEYRSVYGPVRSFWEEKTEETVLHVSIPVNTTATICLDAAKEVKAADGLNFTAADGFMKAEAGSGDYEIHFVR</sequence>
<dbReference type="GO" id="GO:0030596">
    <property type="term" value="F:alpha-L-rhamnosidase activity"/>
    <property type="evidence" value="ECO:0007669"/>
    <property type="project" value="UniProtKB-EC"/>
</dbReference>
<dbReference type="InterPro" id="IPR012341">
    <property type="entry name" value="6hp_glycosidase-like_sf"/>
</dbReference>
<evidence type="ECO:0000259" key="7">
    <source>
        <dbReference type="Pfam" id="PF17390"/>
    </source>
</evidence>
<evidence type="ECO:0000256" key="1">
    <source>
        <dbReference type="ARBA" id="ARBA00001445"/>
    </source>
</evidence>
<evidence type="ECO:0000259" key="4">
    <source>
        <dbReference type="Pfam" id="PF05592"/>
    </source>
</evidence>
<dbReference type="Pfam" id="PF25788">
    <property type="entry name" value="Ig_Rha78A_N"/>
    <property type="match status" value="1"/>
</dbReference>
<comment type="catalytic activity">
    <reaction evidence="1">
        <text>Hydrolysis of terminal non-reducing alpha-L-rhamnose residues in alpha-L-rhamnosides.</text>
        <dbReference type="EC" id="3.2.1.40"/>
    </reaction>
</comment>
<accession>A0A564W5F5</accession>
<dbReference type="Pfam" id="PF08531">
    <property type="entry name" value="Bac_rhamnosid_N"/>
    <property type="match status" value="1"/>
</dbReference>
<keyword evidence="9" id="KW-1185">Reference proteome</keyword>
<dbReference type="Pfam" id="PF17390">
    <property type="entry name" value="Bac_rhamnosid_C"/>
    <property type="match status" value="1"/>
</dbReference>
<dbReference type="InterPro" id="IPR008928">
    <property type="entry name" value="6-hairpin_glycosidase_sf"/>
</dbReference>
<dbReference type="GO" id="GO:0005975">
    <property type="term" value="P:carbohydrate metabolic process"/>
    <property type="evidence" value="ECO:0007669"/>
    <property type="project" value="InterPro"/>
</dbReference>
<dbReference type="Gene3D" id="2.60.420.10">
    <property type="entry name" value="Maltose phosphorylase, domain 3"/>
    <property type="match status" value="1"/>
</dbReference>
<dbReference type="InterPro" id="IPR016007">
    <property type="entry name" value="Alpha_rhamnosid"/>
</dbReference>
<reference evidence="8 9" key="1">
    <citation type="submission" date="2019-07" db="EMBL/GenBank/DDBJ databases">
        <authorList>
            <person name="Hibberd C M."/>
            <person name="Gehrig L. J."/>
            <person name="Chang H.-W."/>
            <person name="Venkatesh S."/>
        </authorList>
    </citation>
    <scope>NUCLEOTIDE SEQUENCE [LARGE SCALE GENOMIC DNA]</scope>
    <source>
        <strain evidence="8">Blautia_luti_SSTS_Bg7063</strain>
    </source>
</reference>
<dbReference type="Pfam" id="PF05592">
    <property type="entry name" value="Bac_rhamnosid"/>
    <property type="match status" value="1"/>
</dbReference>
<dbReference type="AlphaFoldDB" id="A0A564W5F5"/>
<evidence type="ECO:0000313" key="8">
    <source>
        <dbReference type="EMBL" id="VUX40045.1"/>
    </source>
</evidence>
<dbReference type="InterPro" id="IPR035396">
    <property type="entry name" value="Bac_rhamnosid6H"/>
</dbReference>
<evidence type="ECO:0000313" key="9">
    <source>
        <dbReference type="Proteomes" id="UP000408482"/>
    </source>
</evidence>
<dbReference type="Proteomes" id="UP000408482">
    <property type="component" value="Unassembled WGS sequence"/>
</dbReference>
<evidence type="ECO:0000256" key="2">
    <source>
        <dbReference type="ARBA" id="ARBA00012652"/>
    </source>
</evidence>
<evidence type="ECO:0000259" key="6">
    <source>
        <dbReference type="Pfam" id="PF17389"/>
    </source>
</evidence>
<dbReference type="Gene3D" id="1.50.10.10">
    <property type="match status" value="1"/>
</dbReference>
<dbReference type="Gene3D" id="2.60.40.10">
    <property type="entry name" value="Immunoglobulins"/>
    <property type="match status" value="1"/>
</dbReference>
<gene>
    <name evidence="8" type="ORF">RSSSTS7063_00646</name>
</gene>
<evidence type="ECO:0000256" key="3">
    <source>
        <dbReference type="ARBA" id="ARBA00022801"/>
    </source>
</evidence>
<dbReference type="PANTHER" id="PTHR33307">
    <property type="entry name" value="ALPHA-RHAMNOSIDASE (EUROFUNG)"/>
    <property type="match status" value="1"/>
</dbReference>
<dbReference type="SUPFAM" id="SSF48208">
    <property type="entry name" value="Six-hairpin glycosidases"/>
    <property type="match status" value="1"/>
</dbReference>
<feature type="domain" description="Alpha-L-rhamnosidase six-hairpin glycosidase" evidence="6">
    <location>
        <begin position="426"/>
        <end position="779"/>
    </location>
</feature>
<dbReference type="InterPro" id="IPR008902">
    <property type="entry name" value="Rhamnosid_concanavalin"/>
</dbReference>
<dbReference type="InterPro" id="IPR013783">
    <property type="entry name" value="Ig-like_fold"/>
</dbReference>
<dbReference type="InterPro" id="IPR035398">
    <property type="entry name" value="Bac_rhamnosid_C"/>
</dbReference>
<dbReference type="EC" id="3.2.1.40" evidence="2"/>
<feature type="domain" description="Alpha-L-rhamnosidase concanavalin-like" evidence="4">
    <location>
        <begin position="322"/>
        <end position="422"/>
    </location>
</feature>
<proteinExistence type="predicted"/>
<protein>
    <recommendedName>
        <fullName evidence="2">alpha-L-rhamnosidase</fullName>
        <ecNumber evidence="2">3.2.1.40</ecNumber>
    </recommendedName>
</protein>
<feature type="domain" description="Alpha-L-rhamnosidase C-terminal" evidence="7">
    <location>
        <begin position="785"/>
        <end position="855"/>
    </location>
</feature>
<dbReference type="PIRSF" id="PIRSF010631">
    <property type="entry name" value="A-rhamnsds"/>
    <property type="match status" value="1"/>
</dbReference>
<name>A0A564W5F5_9FIRM</name>
<dbReference type="EMBL" id="CABHNW010000138">
    <property type="protein sequence ID" value="VUX40045.1"/>
    <property type="molecule type" value="Genomic_DNA"/>
</dbReference>
<feature type="domain" description="Bacterial alpha-L-rhamnosidase N-terminal" evidence="5">
    <location>
        <begin position="140"/>
        <end position="306"/>
    </location>
</feature>
<dbReference type="Pfam" id="PF17389">
    <property type="entry name" value="Bac_rhamnosid6H"/>
    <property type="match status" value="1"/>
</dbReference>
<keyword evidence="3" id="KW-0378">Hydrolase</keyword>